<dbReference type="AlphaFoldDB" id="A0A9W7MHE8"/>
<dbReference type="OrthoDB" id="1938712at2759"/>
<dbReference type="InterPro" id="IPR041588">
    <property type="entry name" value="Integrase_H2C2"/>
</dbReference>
<name>A0A9W7MHE8_HIBTR</name>
<dbReference type="EMBL" id="BSYR01000039">
    <property type="protein sequence ID" value="GMJ04418.1"/>
    <property type="molecule type" value="Genomic_DNA"/>
</dbReference>
<evidence type="ECO:0000313" key="2">
    <source>
        <dbReference type="EMBL" id="GMJ04418.1"/>
    </source>
</evidence>
<keyword evidence="3" id="KW-1185">Reference proteome</keyword>
<organism evidence="2 3">
    <name type="scientific">Hibiscus trionum</name>
    <name type="common">Flower of an hour</name>
    <dbReference type="NCBI Taxonomy" id="183268"/>
    <lineage>
        <taxon>Eukaryota</taxon>
        <taxon>Viridiplantae</taxon>
        <taxon>Streptophyta</taxon>
        <taxon>Embryophyta</taxon>
        <taxon>Tracheophyta</taxon>
        <taxon>Spermatophyta</taxon>
        <taxon>Magnoliopsida</taxon>
        <taxon>eudicotyledons</taxon>
        <taxon>Gunneridae</taxon>
        <taxon>Pentapetalae</taxon>
        <taxon>rosids</taxon>
        <taxon>malvids</taxon>
        <taxon>Malvales</taxon>
        <taxon>Malvaceae</taxon>
        <taxon>Malvoideae</taxon>
        <taxon>Hibiscus</taxon>
    </lineage>
</organism>
<dbReference type="InterPro" id="IPR052160">
    <property type="entry name" value="Gypsy_RT_Integrase-like"/>
</dbReference>
<comment type="caution">
    <text evidence="2">The sequence shown here is derived from an EMBL/GenBank/DDBJ whole genome shotgun (WGS) entry which is preliminary data.</text>
</comment>
<accession>A0A9W7MHE8</accession>
<protein>
    <recommendedName>
        <fullName evidence="1">Integrase zinc-binding domain-containing protein</fullName>
    </recommendedName>
</protein>
<dbReference type="Proteomes" id="UP001165190">
    <property type="component" value="Unassembled WGS sequence"/>
</dbReference>
<dbReference type="Pfam" id="PF17921">
    <property type="entry name" value="Integrase_H2C2"/>
    <property type="match status" value="1"/>
</dbReference>
<evidence type="ECO:0000313" key="3">
    <source>
        <dbReference type="Proteomes" id="UP001165190"/>
    </source>
</evidence>
<feature type="domain" description="Integrase zinc-binding" evidence="1">
    <location>
        <begin position="30"/>
        <end position="86"/>
    </location>
</feature>
<reference evidence="2" key="1">
    <citation type="submission" date="2023-05" db="EMBL/GenBank/DDBJ databases">
        <title>Genome and transcriptome analyses reveal genes involved in the formation of fine ridges on petal epidermal cells in Hibiscus trionum.</title>
        <authorList>
            <person name="Koshimizu S."/>
            <person name="Masuda S."/>
            <person name="Ishii T."/>
            <person name="Shirasu K."/>
            <person name="Hoshino A."/>
            <person name="Arita M."/>
        </authorList>
    </citation>
    <scope>NUCLEOTIDE SEQUENCE</scope>
    <source>
        <strain evidence="2">Hamamatsu line</strain>
    </source>
</reference>
<gene>
    <name evidence="2" type="ORF">HRI_004111000</name>
</gene>
<proteinExistence type="predicted"/>
<dbReference type="Gene3D" id="1.10.340.70">
    <property type="match status" value="1"/>
</dbReference>
<sequence length="101" mass="11652">MPLLDKSSKIVCLFNHHMIGLWAYSNTDDAELKHTILTEAHSSPFAMHPGSTKMYRDLKDEYYWVGLKKDVAEFVSKFMVCQRAKVEHQVPFGLLQPLRIA</sequence>
<dbReference type="PANTHER" id="PTHR47266">
    <property type="entry name" value="ENDONUCLEASE-RELATED"/>
    <property type="match status" value="1"/>
</dbReference>
<evidence type="ECO:0000259" key="1">
    <source>
        <dbReference type="Pfam" id="PF17921"/>
    </source>
</evidence>